<reference evidence="3 4" key="1">
    <citation type="journal article" date="2015" name="Proc. Natl. Acad. Sci. U.S.A.">
        <title>Expanded metabolic versatility of ubiquitous nitrite-oxidizing bacteria from the genus Nitrospira.</title>
        <authorList>
            <person name="Koch H."/>
            <person name="Lucker S."/>
            <person name="Albertsen M."/>
            <person name="Kitzinger K."/>
            <person name="Herbold C."/>
            <person name="Spieck E."/>
            <person name="Nielsen P.H."/>
            <person name="Wagner M."/>
            <person name="Daims H."/>
        </authorList>
    </citation>
    <scope>NUCLEOTIDE SEQUENCE [LARGE SCALE GENOMIC DNA]</scope>
    <source>
        <strain evidence="3 4">NSP M-1</strain>
    </source>
</reference>
<dbReference type="Pfam" id="PF13628">
    <property type="entry name" value="DUF4142"/>
    <property type="match status" value="1"/>
</dbReference>
<dbReference type="KEGG" id="nmv:NITMOv2_2817"/>
<gene>
    <name evidence="3" type="ORF">NITMOv2_2817</name>
</gene>
<feature type="signal peptide" evidence="1">
    <location>
        <begin position="1"/>
        <end position="22"/>
    </location>
</feature>
<dbReference type="Gene3D" id="1.20.1260.10">
    <property type="match status" value="1"/>
</dbReference>
<feature type="domain" description="DUF4142" evidence="2">
    <location>
        <begin position="33"/>
        <end position="170"/>
    </location>
</feature>
<feature type="chain" id="PRO_5005476974" description="DUF4142 domain-containing protein" evidence="1">
    <location>
        <begin position="23"/>
        <end position="181"/>
    </location>
</feature>
<dbReference type="InterPro" id="IPR025419">
    <property type="entry name" value="DUF4142"/>
</dbReference>
<dbReference type="PATRIC" id="fig|42253.5.peg.2785"/>
<dbReference type="EMBL" id="CP011801">
    <property type="protein sequence ID" value="ALA59226.1"/>
    <property type="molecule type" value="Genomic_DNA"/>
</dbReference>
<evidence type="ECO:0000259" key="2">
    <source>
        <dbReference type="Pfam" id="PF13628"/>
    </source>
</evidence>
<organism evidence="3 4">
    <name type="scientific">Nitrospira moscoviensis</name>
    <dbReference type="NCBI Taxonomy" id="42253"/>
    <lineage>
        <taxon>Bacteria</taxon>
        <taxon>Pseudomonadati</taxon>
        <taxon>Nitrospirota</taxon>
        <taxon>Nitrospiria</taxon>
        <taxon>Nitrospirales</taxon>
        <taxon>Nitrospiraceae</taxon>
        <taxon>Nitrospira</taxon>
    </lineage>
</organism>
<keyword evidence="4" id="KW-1185">Reference proteome</keyword>
<dbReference type="AlphaFoldDB" id="A0A0K2GE46"/>
<keyword evidence="1" id="KW-0732">Signal</keyword>
<protein>
    <recommendedName>
        <fullName evidence="2">DUF4142 domain-containing protein</fullName>
    </recommendedName>
</protein>
<sequence length="181" mass="20304">MRVPAGIAVMMAGSVIWGCAAAQRAMPSTMSNENVMAVFNTIDRSEIEAAQLAKQKSSSPAVRDFAERMIAEHTTMLERRRELAGRLNISPQPPQLASALKETHQETMEELRKQSGRDFDRAYLEYQVKMHDQAEKLAQETGESAENSRIRQHLMEARANIESHLAQAKSVQRQAVAQQQQ</sequence>
<evidence type="ECO:0000313" key="4">
    <source>
        <dbReference type="Proteomes" id="UP000069205"/>
    </source>
</evidence>
<dbReference type="STRING" id="42253.NITMOv2_2817"/>
<evidence type="ECO:0000313" key="3">
    <source>
        <dbReference type="EMBL" id="ALA59226.1"/>
    </source>
</evidence>
<dbReference type="PANTHER" id="PTHR38593:SF1">
    <property type="entry name" value="BLR2558 PROTEIN"/>
    <property type="match status" value="1"/>
</dbReference>
<proteinExistence type="predicted"/>
<dbReference type="Proteomes" id="UP000069205">
    <property type="component" value="Chromosome"/>
</dbReference>
<name>A0A0K2GE46_NITMO</name>
<dbReference type="RefSeq" id="WP_187299201.1">
    <property type="nucleotide sequence ID" value="NZ_CP011801.1"/>
</dbReference>
<dbReference type="InterPro" id="IPR012347">
    <property type="entry name" value="Ferritin-like"/>
</dbReference>
<accession>A0A0K2GE46</accession>
<evidence type="ECO:0000256" key="1">
    <source>
        <dbReference type="SAM" id="SignalP"/>
    </source>
</evidence>
<dbReference type="PANTHER" id="PTHR38593">
    <property type="entry name" value="BLR2558 PROTEIN"/>
    <property type="match status" value="1"/>
</dbReference>